<comment type="caution">
    <text evidence="2">The sequence shown here is derived from an EMBL/GenBank/DDBJ whole genome shotgun (WGS) entry which is preliminary data.</text>
</comment>
<dbReference type="AlphaFoldDB" id="A0AB73M6Y7"/>
<evidence type="ECO:0000313" key="3">
    <source>
        <dbReference type="Proteomes" id="UP000180113"/>
    </source>
</evidence>
<gene>
    <name evidence="2" type="ORF">BKG62_03315</name>
</gene>
<sequence length="77" mass="8330">MDTKAAATKYIRGLTDGAALHYILVSILVAVDGHGNISVFQVTTFETAAMAVIGLVTTVTLIVRLRRSQNSQLQNRK</sequence>
<proteinExistence type="predicted"/>
<dbReference type="EMBL" id="MLHW01000001">
    <property type="protein sequence ID" value="OHT55214.1"/>
    <property type="molecule type" value="Genomic_DNA"/>
</dbReference>
<keyword evidence="1" id="KW-0472">Membrane</keyword>
<protein>
    <submittedName>
        <fullName evidence="2">Uncharacterized protein</fullName>
    </submittedName>
</protein>
<name>A0AB73M6Y7_MYCCH</name>
<accession>A0AB73M6Y7</accession>
<feature type="transmembrane region" description="Helical" evidence="1">
    <location>
        <begin position="48"/>
        <end position="66"/>
    </location>
</feature>
<evidence type="ECO:0000256" key="1">
    <source>
        <dbReference type="SAM" id="Phobius"/>
    </source>
</evidence>
<organism evidence="2 3">
    <name type="scientific">Mycobacteroides chelonae</name>
    <name type="common">Mycobacterium chelonae</name>
    <dbReference type="NCBI Taxonomy" id="1774"/>
    <lineage>
        <taxon>Bacteria</taxon>
        <taxon>Bacillati</taxon>
        <taxon>Actinomycetota</taxon>
        <taxon>Actinomycetes</taxon>
        <taxon>Mycobacteriales</taxon>
        <taxon>Mycobacteriaceae</taxon>
        <taxon>Mycobacteroides</taxon>
    </lineage>
</organism>
<keyword evidence="1" id="KW-0812">Transmembrane</keyword>
<dbReference type="RefSeq" id="WP_030095039.1">
    <property type="nucleotide sequence ID" value="NZ_CP058976.1"/>
</dbReference>
<evidence type="ECO:0000313" key="2">
    <source>
        <dbReference type="EMBL" id="OHT55214.1"/>
    </source>
</evidence>
<dbReference type="Proteomes" id="UP000180113">
    <property type="component" value="Unassembled WGS sequence"/>
</dbReference>
<reference evidence="2 3" key="1">
    <citation type="submission" date="2016-10" db="EMBL/GenBank/DDBJ databases">
        <title>Evaluation of Human, Animal and Environmental Mycobacterium chelonae Isolates by Core Genome Phylogenomic Analysis, Targeted Gene Comparison, and Anti-microbial Susceptibility Patterns: A Tale of Mistaken Identities.</title>
        <authorList>
            <person name="Fogelson S.B."/>
            <person name="Camus A.C."/>
            <person name="Lorenz W."/>
            <person name="Vasireddy R."/>
            <person name="Vasireddy S."/>
            <person name="Smith T."/>
            <person name="Brown-Elliott B.A."/>
            <person name="Wallace R.J.Jr."/>
            <person name="Hasan N.A."/>
            <person name="Reischl U."/>
            <person name="Sanchez S."/>
        </authorList>
    </citation>
    <scope>NUCLEOTIDE SEQUENCE [LARGE SCALE GENOMIC DNA]</scope>
    <source>
        <strain evidence="2 3">42895</strain>
    </source>
</reference>
<keyword evidence="1" id="KW-1133">Transmembrane helix</keyword>
<feature type="transmembrane region" description="Helical" evidence="1">
    <location>
        <begin position="20"/>
        <end position="42"/>
    </location>
</feature>